<evidence type="ECO:0000313" key="6">
    <source>
        <dbReference type="Proteomes" id="UP000318307"/>
    </source>
</evidence>
<evidence type="ECO:0000259" key="4">
    <source>
        <dbReference type="Pfam" id="PF01420"/>
    </source>
</evidence>
<evidence type="ECO:0000256" key="1">
    <source>
        <dbReference type="ARBA" id="ARBA00010923"/>
    </source>
</evidence>
<evidence type="ECO:0000313" key="5">
    <source>
        <dbReference type="EMBL" id="TWI77338.1"/>
    </source>
</evidence>
<feature type="domain" description="Type I restriction modification DNA specificity" evidence="4">
    <location>
        <begin position="202"/>
        <end position="372"/>
    </location>
</feature>
<evidence type="ECO:0000256" key="2">
    <source>
        <dbReference type="ARBA" id="ARBA00022747"/>
    </source>
</evidence>
<dbReference type="Pfam" id="PF01420">
    <property type="entry name" value="Methylase_S"/>
    <property type="match status" value="2"/>
</dbReference>
<dbReference type="CDD" id="cd17283">
    <property type="entry name" value="RMtype1_S_Hpy180ORF7835P_TRD2-CR2_like"/>
    <property type="match status" value="1"/>
</dbReference>
<keyword evidence="3" id="KW-0238">DNA-binding</keyword>
<dbReference type="PANTHER" id="PTHR43140:SF1">
    <property type="entry name" value="TYPE I RESTRICTION ENZYME ECOKI SPECIFICITY SUBUNIT"/>
    <property type="match status" value="1"/>
</dbReference>
<keyword evidence="2" id="KW-0680">Restriction system</keyword>
<dbReference type="EMBL" id="VLLC01000001">
    <property type="protein sequence ID" value="TWI77338.1"/>
    <property type="molecule type" value="Genomic_DNA"/>
</dbReference>
<sequence>MEVVRGASPRPKGDPRYFGGNIPWISIRDVNAEKGVFLSKTVEGVTQAGAEKSRIVEAGDLILSNSGSVCIPKILKYKGCIHDGFVTFPDLNKYFSVLYFYYLFEWMRPAVIQANRQGVTQVNLNTGIVKAFQIPVPSLAEQEEVASRLDDLLTRIDRLKTRLDAIPQILKRFRQSVLAAAVSGRLTEGWREEHGMKQEDFWRFETIADLGKILTGNTPSKKRPHYYGGDFPMFKPSDLDAGYHVIKGSEYLSESGREQSRFIPAGSTLVTCIGTIGKTGFLRVDGTCNQQINAIIPSENILKYWVYFLIRSPQIQEVLIANSSSTTLSILNKSRFSMIQIKIPPYEEQLKIVSRVEQLFAFADQIENRVKEARAKAEHMTPSVLARAFRGELTADWREQHPELISGENSAKVLLEKIRTQKENLKPARKPRTRKKKVHPCPWSQMSEEEKNYILSKVWCTRCRRLVELQLLDGRMEERSFILTGTCKTCGHKAVRVLEPE</sequence>
<dbReference type="GO" id="GO:0009307">
    <property type="term" value="P:DNA restriction-modification system"/>
    <property type="evidence" value="ECO:0007669"/>
    <property type="project" value="UniProtKB-KW"/>
</dbReference>
<accession>A0A562S7S3</accession>
<dbReference type="InterPro" id="IPR051212">
    <property type="entry name" value="Type-I_RE_S_subunit"/>
</dbReference>
<dbReference type="Proteomes" id="UP000318307">
    <property type="component" value="Unassembled WGS sequence"/>
</dbReference>
<comment type="similarity">
    <text evidence="1">Belongs to the type-I restriction system S methylase family.</text>
</comment>
<feature type="domain" description="Type I restriction modification DNA specificity" evidence="4">
    <location>
        <begin position="9"/>
        <end position="167"/>
    </location>
</feature>
<organism evidence="5 6">
    <name type="scientific">Desulfobotulus alkaliphilus</name>
    <dbReference type="NCBI Taxonomy" id="622671"/>
    <lineage>
        <taxon>Bacteria</taxon>
        <taxon>Pseudomonadati</taxon>
        <taxon>Thermodesulfobacteriota</taxon>
        <taxon>Desulfobacteria</taxon>
        <taxon>Desulfobacterales</taxon>
        <taxon>Desulfobacteraceae</taxon>
        <taxon>Desulfobotulus</taxon>
    </lineage>
</organism>
<reference evidence="5 6" key="1">
    <citation type="submission" date="2019-07" db="EMBL/GenBank/DDBJ databases">
        <title>Genome sequencing of 100 strains of the haloalkaliphilic chemolithoautotrophic sulfur-oxidizing bacterium Thioalkalivibrio.</title>
        <authorList>
            <person name="Muyzer G."/>
        </authorList>
    </citation>
    <scope>NUCLEOTIDE SEQUENCE [LARGE SCALE GENOMIC DNA]</scope>
    <source>
        <strain evidence="5 6">ASO4-4</strain>
    </source>
</reference>
<gene>
    <name evidence="5" type="ORF">LZ24_00143</name>
</gene>
<name>A0A562S7S3_9BACT</name>
<dbReference type="InterPro" id="IPR044946">
    <property type="entry name" value="Restrct_endonuc_typeI_TRD_sf"/>
</dbReference>
<protein>
    <submittedName>
        <fullName evidence="5">Type I restriction enzyme S subunit</fullName>
    </submittedName>
</protein>
<evidence type="ECO:0000256" key="3">
    <source>
        <dbReference type="ARBA" id="ARBA00023125"/>
    </source>
</evidence>
<keyword evidence="6" id="KW-1185">Reference proteome</keyword>
<dbReference type="CDD" id="cd17293">
    <property type="entry name" value="RMtype1_S_Ppo21ORF8840P_TRD1-CR1_like"/>
    <property type="match status" value="1"/>
</dbReference>
<dbReference type="InterPro" id="IPR000055">
    <property type="entry name" value="Restrct_endonuc_typeI_TRD"/>
</dbReference>
<dbReference type="SUPFAM" id="SSF116734">
    <property type="entry name" value="DNA methylase specificity domain"/>
    <property type="match status" value="2"/>
</dbReference>
<comment type="caution">
    <text evidence="5">The sequence shown here is derived from an EMBL/GenBank/DDBJ whole genome shotgun (WGS) entry which is preliminary data.</text>
</comment>
<dbReference type="Gene3D" id="3.90.220.20">
    <property type="entry name" value="DNA methylase specificity domains"/>
    <property type="match status" value="2"/>
</dbReference>
<dbReference type="AlphaFoldDB" id="A0A562S7S3"/>
<dbReference type="GO" id="GO:0003677">
    <property type="term" value="F:DNA binding"/>
    <property type="evidence" value="ECO:0007669"/>
    <property type="project" value="UniProtKB-KW"/>
</dbReference>
<proteinExistence type="inferred from homology"/>
<dbReference type="PANTHER" id="PTHR43140">
    <property type="entry name" value="TYPE-1 RESTRICTION ENZYME ECOKI SPECIFICITY PROTEIN"/>
    <property type="match status" value="1"/>
</dbReference>